<dbReference type="STRING" id="457570.Nther_2465"/>
<keyword evidence="3" id="KW-1185">Reference proteome</keyword>
<evidence type="ECO:0000313" key="2">
    <source>
        <dbReference type="EMBL" id="ACB86030.1"/>
    </source>
</evidence>
<reference evidence="2 3" key="1">
    <citation type="submission" date="2008-04" db="EMBL/GenBank/DDBJ databases">
        <title>Complete sequence of chromosome of Natranaerobius thermophilus JW/NM-WN-LF.</title>
        <authorList>
            <consortium name="US DOE Joint Genome Institute"/>
            <person name="Copeland A."/>
            <person name="Lucas S."/>
            <person name="Lapidus A."/>
            <person name="Glavina del Rio T."/>
            <person name="Dalin E."/>
            <person name="Tice H."/>
            <person name="Bruce D."/>
            <person name="Goodwin L."/>
            <person name="Pitluck S."/>
            <person name="Chertkov O."/>
            <person name="Brettin T."/>
            <person name="Detter J.C."/>
            <person name="Han C."/>
            <person name="Kuske C.R."/>
            <person name="Schmutz J."/>
            <person name="Larimer F."/>
            <person name="Land M."/>
            <person name="Hauser L."/>
            <person name="Kyrpides N."/>
            <person name="Lykidis A."/>
            <person name="Mesbah N.M."/>
            <person name="Wiegel J."/>
        </authorList>
    </citation>
    <scope>NUCLEOTIDE SEQUENCE [LARGE SCALE GENOMIC DNA]</scope>
    <source>
        <strain evidence="3">ATCC BAA-1301 / DSM 18059 / JW/NM-WN-LF</strain>
    </source>
</reference>
<feature type="transmembrane region" description="Helical" evidence="1">
    <location>
        <begin position="113"/>
        <end position="140"/>
    </location>
</feature>
<dbReference type="KEGG" id="nth:Nther_2465"/>
<keyword evidence="1" id="KW-0812">Transmembrane</keyword>
<dbReference type="eggNOG" id="COG3601">
    <property type="taxonomic scope" value="Bacteria"/>
</dbReference>
<feature type="transmembrane region" description="Helical" evidence="1">
    <location>
        <begin position="152"/>
        <end position="170"/>
    </location>
</feature>
<sequence length="185" mass="19351">MKNFFKNPHALAIMGLLAAVNVVLGLVTSGFTISFGGIAGVKIGLGGLPIILAGILLGPLAGGVVGIVSDLVGFLLVPMGPYMPHFTLTAALTGIIPCLVLKLTNGKREIPSFLHLLLGIGIGQAITTVILVPYFSYILFGLPLLYTVLGNAISQLISVPLYAYISLFILKSSKIRSMTDTASQK</sequence>
<feature type="transmembrane region" description="Helical" evidence="1">
    <location>
        <begin position="12"/>
        <end position="38"/>
    </location>
</feature>
<keyword evidence="1" id="KW-0472">Membrane</keyword>
<dbReference type="GO" id="GO:0016020">
    <property type="term" value="C:membrane"/>
    <property type="evidence" value="ECO:0007669"/>
    <property type="project" value="InterPro"/>
</dbReference>
<dbReference type="AlphaFoldDB" id="B2A189"/>
<dbReference type="NCBIfam" id="TIGR04518">
    <property type="entry name" value="ECF_S_folT_fam"/>
    <property type="match status" value="1"/>
</dbReference>
<dbReference type="InParanoid" id="B2A189"/>
<evidence type="ECO:0008006" key="4">
    <source>
        <dbReference type="Google" id="ProtNLM"/>
    </source>
</evidence>
<proteinExistence type="predicted"/>
<evidence type="ECO:0000256" key="1">
    <source>
        <dbReference type="SAM" id="Phobius"/>
    </source>
</evidence>
<organism evidence="2 3">
    <name type="scientific">Natranaerobius thermophilus (strain ATCC BAA-1301 / DSM 18059 / JW/NM-WN-LF)</name>
    <dbReference type="NCBI Taxonomy" id="457570"/>
    <lineage>
        <taxon>Bacteria</taxon>
        <taxon>Bacillati</taxon>
        <taxon>Bacillota</taxon>
        <taxon>Clostridia</taxon>
        <taxon>Natranaerobiales</taxon>
        <taxon>Natranaerobiaceae</taxon>
        <taxon>Natranaerobius</taxon>
    </lineage>
</organism>
<feature type="transmembrane region" description="Helical" evidence="1">
    <location>
        <begin position="82"/>
        <end position="101"/>
    </location>
</feature>
<name>B2A189_NATTJ</name>
<dbReference type="Pfam" id="PF07155">
    <property type="entry name" value="ECF-ribofla_trS"/>
    <property type="match status" value="1"/>
</dbReference>
<reference evidence="2 3" key="2">
    <citation type="journal article" date="2011" name="J. Bacteriol.">
        <title>Complete genome sequence of the anaerobic, halophilic alkalithermophile Natranaerobius thermophilus JW/NM-WN-LF.</title>
        <authorList>
            <person name="Zhao B."/>
            <person name="Mesbah N.M."/>
            <person name="Dalin E."/>
            <person name="Goodwin L."/>
            <person name="Nolan M."/>
            <person name="Pitluck S."/>
            <person name="Chertkov O."/>
            <person name="Brettin T.S."/>
            <person name="Han J."/>
            <person name="Larimer F.W."/>
            <person name="Land M.L."/>
            <person name="Hauser L."/>
            <person name="Kyrpides N."/>
            <person name="Wiegel J."/>
        </authorList>
    </citation>
    <scope>NUCLEOTIDE SEQUENCE [LARGE SCALE GENOMIC DNA]</scope>
    <source>
        <strain evidence="3">ATCC BAA-1301 / DSM 18059 / JW/NM-WN-LF</strain>
    </source>
</reference>
<gene>
    <name evidence="2" type="ordered locus">Nther_2465</name>
</gene>
<dbReference type="InterPro" id="IPR009825">
    <property type="entry name" value="ECF_substrate-spec-like"/>
</dbReference>
<feature type="transmembrane region" description="Helical" evidence="1">
    <location>
        <begin position="50"/>
        <end position="76"/>
    </location>
</feature>
<keyword evidence="1" id="KW-1133">Transmembrane helix</keyword>
<dbReference type="HOGENOM" id="CLU_098232_4_0_9"/>
<dbReference type="EMBL" id="CP001034">
    <property type="protein sequence ID" value="ACB86030.1"/>
    <property type="molecule type" value="Genomic_DNA"/>
</dbReference>
<evidence type="ECO:0000313" key="3">
    <source>
        <dbReference type="Proteomes" id="UP000001683"/>
    </source>
</evidence>
<protein>
    <recommendedName>
        <fullName evidence="4">Signal transduction histidine kinase, LytS</fullName>
    </recommendedName>
</protein>
<dbReference type="Gene3D" id="1.10.1760.20">
    <property type="match status" value="1"/>
</dbReference>
<dbReference type="InterPro" id="IPR030949">
    <property type="entry name" value="ECF_S_folate_fam"/>
</dbReference>
<dbReference type="RefSeq" id="WP_012448874.1">
    <property type="nucleotide sequence ID" value="NC_010718.1"/>
</dbReference>
<dbReference type="Proteomes" id="UP000001683">
    <property type="component" value="Chromosome"/>
</dbReference>
<accession>B2A189</accession>